<dbReference type="InterPro" id="IPR003594">
    <property type="entry name" value="HATPase_dom"/>
</dbReference>
<dbReference type="Pfam" id="PF02518">
    <property type="entry name" value="HATPase_c"/>
    <property type="match status" value="1"/>
</dbReference>
<organism evidence="4 5">
    <name type="scientific">Planctobacterium marinum</name>
    <dbReference type="NCBI Taxonomy" id="1631968"/>
    <lineage>
        <taxon>Bacteria</taxon>
        <taxon>Pseudomonadati</taxon>
        <taxon>Pseudomonadota</taxon>
        <taxon>Gammaproteobacteria</taxon>
        <taxon>Alteromonadales</taxon>
        <taxon>Alteromonadaceae</taxon>
        <taxon>Planctobacterium</taxon>
    </lineage>
</organism>
<comment type="catalytic activity">
    <reaction evidence="1">
        <text>ATP + protein L-histidine = ADP + protein N-phospho-L-histidine.</text>
        <dbReference type="EC" id="2.7.13.3"/>
    </reaction>
</comment>
<evidence type="ECO:0000313" key="5">
    <source>
        <dbReference type="Proteomes" id="UP001333710"/>
    </source>
</evidence>
<name>A0AA48I744_9ALTE</name>
<sequence length="430" mass="48620">MNLQLKLQKVVLCCTLFACIPTFYLLDTSVSNKLLLLAAIVFACWQLSGYALKRFNLGMAGLETGLLNFLDGEYASLLSYDDNDELGHLSRLYNQTAEKLRAEKHWIYQRELMLDKVLQNSPEVLVLINDRNQVVFSNWAARHFFHINSTKLEGLLLSELLENAPQGVSNVIEAAQEGLFSISHDNDEQQTWHLATGQFLLNNQQHQLYILKQMTRELSRQEVAVWKKVIRIISHELNNSLGPISSMLNSGKLLTEQVQDNRLNRVFNTIEERIQHLVTFVQGYGKFAKLPSPKLSKIHFNELAAQLAEQWAFNYDKQQDIQFNADPIQLEQLLINLLKNAHESGSDKDEVNLTIRAFNNNIIIEVLDRGKGMSDSVLSQALIPFYSTKNSGSGLGLALCREIAEAHHGHIALQNRKDGGLCVRVSLPGV</sequence>
<evidence type="ECO:0000313" key="4">
    <source>
        <dbReference type="EMBL" id="BDX07170.1"/>
    </source>
</evidence>
<gene>
    <name evidence="4" type="ORF">MACH26_26910</name>
</gene>
<accession>A0AA48I744</accession>
<dbReference type="SMART" id="SM00387">
    <property type="entry name" value="HATPase_c"/>
    <property type="match status" value="1"/>
</dbReference>
<dbReference type="PANTHER" id="PTHR43065">
    <property type="entry name" value="SENSOR HISTIDINE KINASE"/>
    <property type="match status" value="1"/>
</dbReference>
<proteinExistence type="predicted"/>
<dbReference type="Gene3D" id="3.30.565.10">
    <property type="entry name" value="Histidine kinase-like ATPase, C-terminal domain"/>
    <property type="match status" value="1"/>
</dbReference>
<dbReference type="SUPFAM" id="SSF47384">
    <property type="entry name" value="Homodimeric domain of signal transducing histidine kinase"/>
    <property type="match status" value="1"/>
</dbReference>
<dbReference type="Proteomes" id="UP001333710">
    <property type="component" value="Chromosome"/>
</dbReference>
<dbReference type="InterPro" id="IPR004358">
    <property type="entry name" value="Sig_transdc_His_kin-like_C"/>
</dbReference>
<dbReference type="InterPro" id="IPR005467">
    <property type="entry name" value="His_kinase_dom"/>
</dbReference>
<dbReference type="Gene3D" id="1.10.287.130">
    <property type="match status" value="1"/>
</dbReference>
<dbReference type="EC" id="2.7.13.3" evidence="2"/>
<dbReference type="SUPFAM" id="SSF55874">
    <property type="entry name" value="ATPase domain of HSP90 chaperone/DNA topoisomerase II/histidine kinase"/>
    <property type="match status" value="1"/>
</dbReference>
<evidence type="ECO:0000256" key="1">
    <source>
        <dbReference type="ARBA" id="ARBA00000085"/>
    </source>
</evidence>
<dbReference type="AlphaFoldDB" id="A0AA48I744"/>
<keyword evidence="5" id="KW-1185">Reference proteome</keyword>
<dbReference type="InterPro" id="IPR036890">
    <property type="entry name" value="HATPase_C_sf"/>
</dbReference>
<dbReference type="PANTHER" id="PTHR43065:SF51">
    <property type="entry name" value="HISTIDINE KINASE"/>
    <property type="match status" value="1"/>
</dbReference>
<dbReference type="InterPro" id="IPR036097">
    <property type="entry name" value="HisK_dim/P_sf"/>
</dbReference>
<feature type="domain" description="Histidine kinase" evidence="3">
    <location>
        <begin position="232"/>
        <end position="430"/>
    </location>
</feature>
<evidence type="ECO:0000256" key="2">
    <source>
        <dbReference type="ARBA" id="ARBA00012438"/>
    </source>
</evidence>
<evidence type="ECO:0000259" key="3">
    <source>
        <dbReference type="PROSITE" id="PS50109"/>
    </source>
</evidence>
<dbReference type="EMBL" id="AP027272">
    <property type="protein sequence ID" value="BDX07170.1"/>
    <property type="molecule type" value="Genomic_DNA"/>
</dbReference>
<reference evidence="4" key="1">
    <citation type="submission" date="2023-01" db="EMBL/GenBank/DDBJ databases">
        <title>Complete genome sequence of Planctobacterium marinum strain Dej080120_11.</title>
        <authorList>
            <person name="Ueki S."/>
            <person name="Maruyama F."/>
        </authorList>
    </citation>
    <scope>NUCLEOTIDE SEQUENCE</scope>
    <source>
        <strain evidence="4">Dej080120_11</strain>
    </source>
</reference>
<protein>
    <recommendedName>
        <fullName evidence="2">histidine kinase</fullName>
        <ecNumber evidence="2">2.7.13.3</ecNumber>
    </recommendedName>
</protein>
<dbReference type="RefSeq" id="WP_338293155.1">
    <property type="nucleotide sequence ID" value="NZ_AP027272.1"/>
</dbReference>
<dbReference type="GO" id="GO:0000155">
    <property type="term" value="F:phosphorelay sensor kinase activity"/>
    <property type="evidence" value="ECO:0007669"/>
    <property type="project" value="InterPro"/>
</dbReference>
<dbReference type="PROSITE" id="PS50109">
    <property type="entry name" value="HIS_KIN"/>
    <property type="match status" value="1"/>
</dbReference>
<dbReference type="KEGG" id="pmaw:MACH26_26910"/>
<dbReference type="PRINTS" id="PR00344">
    <property type="entry name" value="BCTRLSENSOR"/>
</dbReference>